<dbReference type="RefSeq" id="WP_123848289.1">
    <property type="nucleotide sequence ID" value="NZ_RPDH01000002.1"/>
</dbReference>
<evidence type="ECO:0000256" key="2">
    <source>
        <dbReference type="ARBA" id="ARBA00023002"/>
    </source>
</evidence>
<proteinExistence type="predicted"/>
<keyword evidence="1" id="KW-0285">Flavoprotein</keyword>
<sequence length="305" mass="32069">MQQTIDIDVAVVGGSSAGLAAALTLGRCGRKAVIFDTGRPRNKPAAHAQNLFTRDGTPPLELLRIGREQLVPYPSVSIVETAVTSAIAENGLFILHTDTGAAYRAQRVILATGVKDDLPDIPGLAALWGSKLVHCPYCHGWEIKDLPVAVFANGPMAYEFTAVLTNWHPDIILCTNGPAGLTAEQMQQLARNGITVTETPVEKVEETAGGMQISFADGTAVRRSAAYIKSGLIFNNTLAEQLGCELTEKGAVKINHVQETTVPGVFAAGDISSEGAHQVSIAIAGGHMAAGMCNNGLAKAAFEQK</sequence>
<keyword evidence="2" id="KW-0560">Oxidoreductase</keyword>
<protein>
    <submittedName>
        <fullName evidence="4">NAD(P)/FAD-dependent oxidoreductase</fullName>
    </submittedName>
</protein>
<dbReference type="AlphaFoldDB" id="A0A3N4PKS9"/>
<dbReference type="PANTHER" id="PTHR48105">
    <property type="entry name" value="THIOREDOXIN REDUCTASE 1-RELATED-RELATED"/>
    <property type="match status" value="1"/>
</dbReference>
<accession>A0A3N4PKS9</accession>
<gene>
    <name evidence="4" type="ORF">EGT74_20035</name>
</gene>
<dbReference type="OrthoDB" id="9806179at2"/>
<dbReference type="Pfam" id="PF07992">
    <property type="entry name" value="Pyr_redox_2"/>
    <property type="match status" value="1"/>
</dbReference>
<dbReference type="SUPFAM" id="SSF51905">
    <property type="entry name" value="FAD/NAD(P)-binding domain"/>
    <property type="match status" value="1"/>
</dbReference>
<dbReference type="Gene3D" id="3.50.50.60">
    <property type="entry name" value="FAD/NAD(P)-binding domain"/>
    <property type="match status" value="2"/>
</dbReference>
<evidence type="ECO:0000259" key="3">
    <source>
        <dbReference type="Pfam" id="PF07992"/>
    </source>
</evidence>
<name>A0A3N4PKS9_9BACT</name>
<dbReference type="InterPro" id="IPR023753">
    <property type="entry name" value="FAD/NAD-binding_dom"/>
</dbReference>
<dbReference type="Proteomes" id="UP000278351">
    <property type="component" value="Unassembled WGS sequence"/>
</dbReference>
<dbReference type="PRINTS" id="PR00469">
    <property type="entry name" value="PNDRDTASEII"/>
</dbReference>
<dbReference type="EMBL" id="RPDH01000002">
    <property type="protein sequence ID" value="RPE09292.1"/>
    <property type="molecule type" value="Genomic_DNA"/>
</dbReference>
<evidence type="ECO:0000313" key="5">
    <source>
        <dbReference type="Proteomes" id="UP000278351"/>
    </source>
</evidence>
<dbReference type="GO" id="GO:0016491">
    <property type="term" value="F:oxidoreductase activity"/>
    <property type="evidence" value="ECO:0007669"/>
    <property type="project" value="UniProtKB-KW"/>
</dbReference>
<reference evidence="4 5" key="1">
    <citation type="submission" date="2018-11" db="EMBL/GenBank/DDBJ databases">
        <title>Chitinophaga lutea sp.nov., isolate from arsenic contaminated soil.</title>
        <authorList>
            <person name="Zong Y."/>
        </authorList>
    </citation>
    <scope>NUCLEOTIDE SEQUENCE [LARGE SCALE GENOMIC DNA]</scope>
    <source>
        <strain evidence="4 5">ZY74</strain>
    </source>
</reference>
<dbReference type="InterPro" id="IPR036188">
    <property type="entry name" value="FAD/NAD-bd_sf"/>
</dbReference>
<dbReference type="InterPro" id="IPR050097">
    <property type="entry name" value="Ferredoxin-NADP_redctase_2"/>
</dbReference>
<evidence type="ECO:0000256" key="1">
    <source>
        <dbReference type="ARBA" id="ARBA00022630"/>
    </source>
</evidence>
<dbReference type="PRINTS" id="PR00368">
    <property type="entry name" value="FADPNR"/>
</dbReference>
<organism evidence="4 5">
    <name type="scientific">Chitinophaga lutea</name>
    <dbReference type="NCBI Taxonomy" id="2488634"/>
    <lineage>
        <taxon>Bacteria</taxon>
        <taxon>Pseudomonadati</taxon>
        <taxon>Bacteroidota</taxon>
        <taxon>Chitinophagia</taxon>
        <taxon>Chitinophagales</taxon>
        <taxon>Chitinophagaceae</taxon>
        <taxon>Chitinophaga</taxon>
    </lineage>
</organism>
<evidence type="ECO:0000313" key="4">
    <source>
        <dbReference type="EMBL" id="RPE09292.1"/>
    </source>
</evidence>
<comment type="caution">
    <text evidence="4">The sequence shown here is derived from an EMBL/GenBank/DDBJ whole genome shotgun (WGS) entry which is preliminary data.</text>
</comment>
<feature type="domain" description="FAD/NAD(P)-binding" evidence="3">
    <location>
        <begin position="8"/>
        <end position="286"/>
    </location>
</feature>
<keyword evidence="5" id="KW-1185">Reference proteome</keyword>